<dbReference type="RefSeq" id="WP_250869371.1">
    <property type="nucleotide sequence ID" value="NZ_JAGSOI010000098.1"/>
</dbReference>
<dbReference type="Pfam" id="PF14333">
    <property type="entry name" value="DUF4389"/>
    <property type="match status" value="1"/>
</dbReference>
<name>A0A9E5DDN3_9EURY</name>
<accession>A0A9E5DDN3</accession>
<dbReference type="AlphaFoldDB" id="A0A9E5DDN3"/>
<protein>
    <submittedName>
        <fullName evidence="2">DUF4389 domain-containing protein</fullName>
    </submittedName>
</protein>
<evidence type="ECO:0000256" key="1">
    <source>
        <dbReference type="SAM" id="Phobius"/>
    </source>
</evidence>
<proteinExistence type="predicted"/>
<organism evidence="2 3">
    <name type="scientific">Methanococcoides seepicolus</name>
    <dbReference type="NCBI Taxonomy" id="2828780"/>
    <lineage>
        <taxon>Archaea</taxon>
        <taxon>Methanobacteriati</taxon>
        <taxon>Methanobacteriota</taxon>
        <taxon>Stenosarchaea group</taxon>
        <taxon>Methanomicrobia</taxon>
        <taxon>Methanosarcinales</taxon>
        <taxon>Methanosarcinaceae</taxon>
        <taxon>Methanococcoides</taxon>
    </lineage>
</organism>
<dbReference type="Proteomes" id="UP001056766">
    <property type="component" value="Unassembled WGS sequence"/>
</dbReference>
<keyword evidence="1" id="KW-1133">Transmembrane helix</keyword>
<comment type="caution">
    <text evidence="2">The sequence shown here is derived from an EMBL/GenBank/DDBJ whole genome shotgun (WGS) entry which is preliminary data.</text>
</comment>
<feature type="transmembrane region" description="Helical" evidence="1">
    <location>
        <begin position="21"/>
        <end position="54"/>
    </location>
</feature>
<gene>
    <name evidence="2" type="ORF">KDK67_13425</name>
</gene>
<evidence type="ECO:0000313" key="2">
    <source>
        <dbReference type="EMBL" id="MCM1987958.1"/>
    </source>
</evidence>
<reference evidence="2" key="2">
    <citation type="submission" date="2021-04" db="EMBL/GenBank/DDBJ databases">
        <authorList>
            <person name="Dong X."/>
        </authorList>
    </citation>
    <scope>NUCLEOTIDE SEQUENCE</scope>
    <source>
        <strain evidence="2">LLY</strain>
    </source>
</reference>
<keyword evidence="3" id="KW-1185">Reference proteome</keyword>
<keyword evidence="1" id="KW-0472">Membrane</keyword>
<dbReference type="EMBL" id="JAGSOI010000098">
    <property type="protein sequence ID" value="MCM1987958.1"/>
    <property type="molecule type" value="Genomic_DNA"/>
</dbReference>
<keyword evidence="1" id="KW-0812">Transmembrane</keyword>
<evidence type="ECO:0000313" key="3">
    <source>
        <dbReference type="Proteomes" id="UP001056766"/>
    </source>
</evidence>
<reference evidence="2" key="1">
    <citation type="journal article" date="2021" name="mSystems">
        <title>Bacteria and Archaea Synergistically Convert Glycine Betaine to Biogenic Methane in the Formosa Cold Seep of the South China Sea.</title>
        <authorList>
            <person name="Li L."/>
            <person name="Zhang W."/>
            <person name="Zhang S."/>
            <person name="Song L."/>
            <person name="Sun Q."/>
            <person name="Zhang H."/>
            <person name="Xiang H."/>
            <person name="Dong X."/>
        </authorList>
    </citation>
    <scope>NUCLEOTIDE SEQUENCE</scope>
    <source>
        <strain evidence="2">LLY</strain>
    </source>
</reference>
<dbReference type="InterPro" id="IPR025498">
    <property type="entry name" value="DUF4389"/>
</dbReference>
<sequence length="118" mass="14224">MDQKRMNELFVWNKKASRLELFVRIFYGIPVAIILSLYSFLMTICFFLQLPFILVLGRRLQILNKVIKGYLEYYTQIAGYFYMTTDERPGILPKDISIFEKQLYYDHNTVEIFDRDEK</sequence>